<name>A0A0D0BE17_9AGAM</name>
<dbReference type="HOGENOM" id="CLU_2098437_0_0_1"/>
<reference evidence="2" key="2">
    <citation type="submission" date="2015-01" db="EMBL/GenBank/DDBJ databases">
        <title>Evolutionary Origins and Diversification of the Mycorrhizal Mutualists.</title>
        <authorList>
            <consortium name="DOE Joint Genome Institute"/>
            <consortium name="Mycorrhizal Genomics Consortium"/>
            <person name="Kohler A."/>
            <person name="Kuo A."/>
            <person name="Nagy L.G."/>
            <person name="Floudas D."/>
            <person name="Copeland A."/>
            <person name="Barry K.W."/>
            <person name="Cichocki N."/>
            <person name="Veneault-Fourrey C."/>
            <person name="LaButti K."/>
            <person name="Lindquist E.A."/>
            <person name="Lipzen A."/>
            <person name="Lundell T."/>
            <person name="Morin E."/>
            <person name="Murat C."/>
            <person name="Riley R."/>
            <person name="Ohm R."/>
            <person name="Sun H."/>
            <person name="Tunlid A."/>
            <person name="Henrissat B."/>
            <person name="Grigoriev I.V."/>
            <person name="Hibbett D.S."/>
            <person name="Martin F."/>
        </authorList>
    </citation>
    <scope>NUCLEOTIDE SEQUENCE [LARGE SCALE GENOMIC DNA]</scope>
    <source>
        <strain evidence="2">UH-Slu-Lm8-n1</strain>
    </source>
</reference>
<organism evidence="1 2">
    <name type="scientific">Suillus luteus UH-Slu-Lm8-n1</name>
    <dbReference type="NCBI Taxonomy" id="930992"/>
    <lineage>
        <taxon>Eukaryota</taxon>
        <taxon>Fungi</taxon>
        <taxon>Dikarya</taxon>
        <taxon>Basidiomycota</taxon>
        <taxon>Agaricomycotina</taxon>
        <taxon>Agaricomycetes</taxon>
        <taxon>Agaricomycetidae</taxon>
        <taxon>Boletales</taxon>
        <taxon>Suillineae</taxon>
        <taxon>Suillaceae</taxon>
        <taxon>Suillus</taxon>
    </lineage>
</organism>
<evidence type="ECO:0000313" key="1">
    <source>
        <dbReference type="EMBL" id="KIK41548.1"/>
    </source>
</evidence>
<reference evidence="1 2" key="1">
    <citation type="submission" date="2014-04" db="EMBL/GenBank/DDBJ databases">
        <authorList>
            <consortium name="DOE Joint Genome Institute"/>
            <person name="Kuo A."/>
            <person name="Ruytinx J."/>
            <person name="Rineau F."/>
            <person name="Colpaert J."/>
            <person name="Kohler A."/>
            <person name="Nagy L.G."/>
            <person name="Floudas D."/>
            <person name="Copeland A."/>
            <person name="Barry K.W."/>
            <person name="Cichocki N."/>
            <person name="Veneault-Fourrey C."/>
            <person name="LaButti K."/>
            <person name="Lindquist E.A."/>
            <person name="Lipzen A."/>
            <person name="Lundell T."/>
            <person name="Morin E."/>
            <person name="Murat C."/>
            <person name="Sun H."/>
            <person name="Tunlid A."/>
            <person name="Henrissat B."/>
            <person name="Grigoriev I.V."/>
            <person name="Hibbett D.S."/>
            <person name="Martin F."/>
            <person name="Nordberg H.P."/>
            <person name="Cantor M.N."/>
            <person name="Hua S.X."/>
        </authorList>
    </citation>
    <scope>NUCLEOTIDE SEQUENCE [LARGE SCALE GENOMIC DNA]</scope>
    <source>
        <strain evidence="1 2">UH-Slu-Lm8-n1</strain>
    </source>
</reference>
<dbReference type="EMBL" id="KN835265">
    <property type="protein sequence ID" value="KIK41548.1"/>
    <property type="molecule type" value="Genomic_DNA"/>
</dbReference>
<protein>
    <submittedName>
        <fullName evidence="1">Uncharacterized protein</fullName>
    </submittedName>
</protein>
<accession>A0A0D0BE17</accession>
<proteinExistence type="predicted"/>
<dbReference type="InParanoid" id="A0A0D0BE17"/>
<sequence>MKRKQTFVKPCIVAPSSAIFNFHKFRGKYRLRSMVIMPVRGSKPAKPPKIDTDRCEAFTYTEPKPSCQGYLPLSAVVPRRPGRHYFVMRLNSNSCVYCTTVPQSGATIQKITRETS</sequence>
<dbReference type="Proteomes" id="UP000054485">
    <property type="component" value="Unassembled WGS sequence"/>
</dbReference>
<dbReference type="AlphaFoldDB" id="A0A0D0BE17"/>
<keyword evidence="2" id="KW-1185">Reference proteome</keyword>
<gene>
    <name evidence="1" type="ORF">CY34DRAFT_199965</name>
</gene>
<evidence type="ECO:0000313" key="2">
    <source>
        <dbReference type="Proteomes" id="UP000054485"/>
    </source>
</evidence>